<evidence type="ECO:0000256" key="1">
    <source>
        <dbReference type="SAM" id="MobiDB-lite"/>
    </source>
</evidence>
<dbReference type="RefSeq" id="WP_034436555.1">
    <property type="nucleotide sequence ID" value="NZ_CBTK010000302.1"/>
</dbReference>
<proteinExistence type="predicted"/>
<feature type="region of interest" description="Disordered" evidence="1">
    <location>
        <begin position="1"/>
        <end position="22"/>
    </location>
</feature>
<dbReference type="EMBL" id="CBTK010000302">
    <property type="protein sequence ID" value="CDH47502.1"/>
    <property type="molecule type" value="Genomic_DNA"/>
</dbReference>
<evidence type="ECO:0000313" key="2">
    <source>
        <dbReference type="EMBL" id="CDH47502.1"/>
    </source>
</evidence>
<evidence type="ECO:0000313" key="3">
    <source>
        <dbReference type="Proteomes" id="UP000019184"/>
    </source>
</evidence>
<sequence>MELWSPGNPLFPTEPLSGENDNPTQAAFRAVLAEYGWGNVSDSFLGNTASIVGYPPQFQALISPVLS</sequence>
<name>A0A7U7J675_9GAMM</name>
<dbReference type="Proteomes" id="UP000019184">
    <property type="component" value="Unassembled WGS sequence"/>
</dbReference>
<keyword evidence="3" id="KW-1185">Reference proteome</keyword>
<gene>
    <name evidence="2" type="ORF">BN874_830055</name>
</gene>
<organism evidence="2 3">
    <name type="scientific">Candidatus Contendobacter odensis Run_B_J11</name>
    <dbReference type="NCBI Taxonomy" id="1400861"/>
    <lineage>
        <taxon>Bacteria</taxon>
        <taxon>Pseudomonadati</taxon>
        <taxon>Pseudomonadota</taxon>
        <taxon>Gammaproteobacteria</taxon>
        <taxon>Candidatus Competibacteraceae</taxon>
        <taxon>Candidatus Contendibacter</taxon>
    </lineage>
</organism>
<reference evidence="2 3" key="1">
    <citation type="journal article" date="2014" name="ISME J.">
        <title>Candidatus Competibacter-lineage genomes retrieved from metagenomes reveal functional metabolic diversity.</title>
        <authorList>
            <person name="McIlroy S.J."/>
            <person name="Albertsen M."/>
            <person name="Andresen E.K."/>
            <person name="Saunders A.M."/>
            <person name="Kristiansen R."/>
            <person name="Stokholm-Bjerregaard M."/>
            <person name="Nielsen K.L."/>
            <person name="Nielsen P.H."/>
        </authorList>
    </citation>
    <scope>NUCLEOTIDE SEQUENCE [LARGE SCALE GENOMIC DNA]</scope>
    <source>
        <strain evidence="2 3">Run_B_J11</strain>
    </source>
</reference>
<accession>A0A7U7J675</accession>
<comment type="caution">
    <text evidence="2">The sequence shown here is derived from an EMBL/GenBank/DDBJ whole genome shotgun (WGS) entry which is preliminary data.</text>
</comment>
<protein>
    <submittedName>
        <fullName evidence="2">Uncharacterized protein</fullName>
    </submittedName>
</protein>
<dbReference type="AlphaFoldDB" id="A0A7U7J675"/>